<dbReference type="InterPro" id="IPR006555">
    <property type="entry name" value="ATP-dep_Helicase_C"/>
</dbReference>
<dbReference type="InterPro" id="IPR036397">
    <property type="entry name" value="RNaseH_sf"/>
</dbReference>
<comment type="catalytic activity">
    <reaction evidence="7">
        <text>Couples ATP hydrolysis with the unwinding of duplex DNA by translocating in the 3'-5' direction.</text>
        <dbReference type="EC" id="5.6.2.4"/>
    </reaction>
</comment>
<reference evidence="13 14" key="1">
    <citation type="submission" date="2024-10" db="EMBL/GenBank/DDBJ databases">
        <title>The Natural Products Discovery Center: Release of the First 8490 Sequenced Strains for Exploring Actinobacteria Biosynthetic Diversity.</title>
        <authorList>
            <person name="Kalkreuter E."/>
            <person name="Kautsar S.A."/>
            <person name="Yang D."/>
            <person name="Bader C.D."/>
            <person name="Teijaro C.N."/>
            <person name="Fluegel L."/>
            <person name="Davis C.M."/>
            <person name="Simpson J.R."/>
            <person name="Lauterbach L."/>
            <person name="Steele A.D."/>
            <person name="Gui C."/>
            <person name="Meng S."/>
            <person name="Li G."/>
            <person name="Viehrig K."/>
            <person name="Ye F."/>
            <person name="Su P."/>
            <person name="Kiefer A.F."/>
            <person name="Nichols A."/>
            <person name="Cepeda A.J."/>
            <person name="Yan W."/>
            <person name="Fan B."/>
            <person name="Jiang Y."/>
            <person name="Adhikari A."/>
            <person name="Zheng C.-J."/>
            <person name="Schuster L."/>
            <person name="Cowan T.M."/>
            <person name="Smanski M.J."/>
            <person name="Chevrette M.G."/>
            <person name="De Carvalho L.P.S."/>
            <person name="Shen B."/>
        </authorList>
    </citation>
    <scope>NUCLEOTIDE SEQUENCE [LARGE SCALE GENOMIC DNA]</scope>
    <source>
        <strain evidence="13 14">NPDC001650</strain>
    </source>
</reference>
<dbReference type="SMART" id="SM00490">
    <property type="entry name" value="HELICc"/>
    <property type="match status" value="1"/>
</dbReference>
<dbReference type="SMART" id="SM00487">
    <property type="entry name" value="DEXDc"/>
    <property type="match status" value="2"/>
</dbReference>
<feature type="domain" description="Helicase C-terminal" evidence="12">
    <location>
        <begin position="1443"/>
        <end position="1605"/>
    </location>
</feature>
<evidence type="ECO:0000259" key="12">
    <source>
        <dbReference type="PROSITE" id="PS51194"/>
    </source>
</evidence>
<comment type="similarity">
    <text evidence="1">Belongs to the helicase family. RecQ subfamily.</text>
</comment>
<gene>
    <name evidence="13" type="ORF">ACFYZM_05690</name>
</gene>
<comment type="caution">
    <text evidence="13">The sequence shown here is derived from an EMBL/GenBank/DDBJ whole genome shotgun (WGS) entry which is preliminary data.</text>
</comment>
<evidence type="ECO:0000256" key="2">
    <source>
        <dbReference type="ARBA" id="ARBA00022741"/>
    </source>
</evidence>
<keyword evidence="2" id="KW-0547">Nucleotide-binding</keyword>
<dbReference type="PANTHER" id="PTHR13710:SF105">
    <property type="entry name" value="ATP-DEPENDENT DNA HELICASE Q1"/>
    <property type="match status" value="1"/>
</dbReference>
<dbReference type="InterPro" id="IPR012337">
    <property type="entry name" value="RNaseH-like_sf"/>
</dbReference>
<dbReference type="Pfam" id="PF00270">
    <property type="entry name" value="DEAD"/>
    <property type="match status" value="1"/>
</dbReference>
<protein>
    <recommendedName>
        <fullName evidence="8">DNA 3'-5' helicase</fullName>
        <ecNumber evidence="8">5.6.2.4</ecNumber>
    </recommendedName>
</protein>
<dbReference type="InterPro" id="IPR011545">
    <property type="entry name" value="DEAD/DEAH_box_helicase_dom"/>
</dbReference>
<keyword evidence="5" id="KW-0238">DNA-binding</keyword>
<dbReference type="Pfam" id="PF00271">
    <property type="entry name" value="Helicase_C"/>
    <property type="match status" value="1"/>
</dbReference>
<evidence type="ECO:0000256" key="1">
    <source>
        <dbReference type="ARBA" id="ARBA00005446"/>
    </source>
</evidence>
<dbReference type="InterPro" id="IPR001650">
    <property type="entry name" value="Helicase_C-like"/>
</dbReference>
<keyword evidence="6" id="KW-0413">Isomerase</keyword>
<dbReference type="EC" id="5.6.2.4" evidence="8"/>
<dbReference type="RefSeq" id="WP_388624827.1">
    <property type="nucleotide sequence ID" value="NZ_JBIAUT010000001.1"/>
</dbReference>
<dbReference type="InterPro" id="IPR014001">
    <property type="entry name" value="Helicase_ATP-bd"/>
</dbReference>
<evidence type="ECO:0000256" key="9">
    <source>
        <dbReference type="SAM" id="MobiDB-lite"/>
    </source>
</evidence>
<evidence type="ECO:0000313" key="13">
    <source>
        <dbReference type="EMBL" id="MFF4215758.1"/>
    </source>
</evidence>
<dbReference type="Pfam" id="PF13307">
    <property type="entry name" value="Helicase_C_2"/>
    <property type="match status" value="1"/>
</dbReference>
<dbReference type="SUPFAM" id="SSF53098">
    <property type="entry name" value="Ribonuclease H-like"/>
    <property type="match status" value="1"/>
</dbReference>
<dbReference type="PROSITE" id="PS51194">
    <property type="entry name" value="HELICASE_CTER"/>
    <property type="match status" value="1"/>
</dbReference>
<accession>A0ABW6TVI5</accession>
<feature type="domain" description="Helicase ATP-binding" evidence="11">
    <location>
        <begin position="370"/>
        <end position="673"/>
    </location>
</feature>
<evidence type="ECO:0000259" key="10">
    <source>
        <dbReference type="PROSITE" id="PS51192"/>
    </source>
</evidence>
<sequence>MAEEQVVSAAARKIADLVGMFPPGISERDLVAEAAVRFSTLPPQRLPKLVAEAVRGGLLIIADGRILPVAPPEPSGGDQPRPGDPKPSEGGASPDRTSALRAVALDIESVVRTTASSPYVERHVYEAAAVRFGADPEWVAAAPRWQRYMRFPEDVDELRDDGVRDAVREQGIAAQQAWTELHAFLQDADVVVAYNGTGLDFPVVSEAAKKAGASDPLVTARPVDALYLAHALWPAAPSHRLQDLARELHVSGAGLRAHTAGGDAVLLVRFLERAAAEFACRTGALRDLVADVCPDSDAWRLMRELAEGKPAAEREPFVWEQARIAQLLGGEFAQHPPRRTSQGRAPGCAPVVVPDGLRGADGRVEPTALARVVHGTRVEPRPAQQLMTAALHDWTDLGSGGLLEAPTGTGKSYAVLAAALDWLAGGDGRTAVIATYTKQLQSQMAKDIHSLEQALPGILGVADLIKGKSNRLSLAALTKALAEATRRGRSKGAPRGRAGFSQWLRFRELAVYLALRLLAAKEPPQSWAARSVDPVDLPVFFADYAGPGLPLWLESLSQRDGDYGSGAGNPLTVHTDTVREAIGSHRLILANHALVLAHLDDLQAAGPDLLLVIDEAHELENAATSALTVAVDYQDLEALLSEHQAWSAEAHPGTARDHAVSATADLERLLDDERLPRLAAQAFDVQAKGVGARIGSRATTLASPYTGTSGSREARRLSLLLDRLAASLVACRIALERYVAQHSARIDPLVRERLHALASHTDDVSTALDRVTSDIGAFLAPAVTLDEALPSRVIHMEELAEPKAELRSYRFRIATSPVDLPADPEWRRYLESFRRVHYVSATLRVAGDWEFVRSRLGLPEDLPVLALISPFDLRNQAEVVCFSDFPSWAEQEEGALRTVAHHMAGFAAEMTRARPDGKGYDGGGMILTTARSTAAGIGFHLVEELRSRALDTPVVEALALGNGRAYQAFTDKEDGGGVLVGTKGLWQGVDVSDAGRLRLVWINKLPFAPFAAPIVEARRAAVAERAQRAGHPDPDGAATEHYYLPLAALQLRQAVGRLIRSERHCGVVVISDRKLAGQSSLRRSYRRAFLGSLDDGLERPGPDTGDTGGGNVTTMAEGWRRIWGFMTSRGLLDSARAAELCTDEALERHTLLPHTRRIRELALTPEETGKLREQGLLVKEVRDRCARIGGLLRLTHEPVELKPAQQAVIAAAADGRNVLGLLPTGFGKSFTFQLPALVLPGVTVVVSPLVALMHDQALELNRSVGGAVRALISPLRESSSRAGKTEVTDQLLGRADHGIRLVYVSPERLCQRRFRETVRSAAEEGRVTRIAVDEAHTLAQWEDFRPSMRRVSRFLHELRRDHGVAVTAVTATANRAVHEALREGLFSLPAAVPDPGSTEAEAEADRSGVTGGLVTVRENPIRPELAVYRRSLDRPGQGGVAGLVERVIDALDGHAIFYCLTVKEVNTLYTHVREYVGDAGVRVLRFHGRLTEAEKAAVMTEFREAPREGDEGFVPVVIIATSAFGLGVNRPDVRTVMCVSPPTDLAALYQQVGRAGRDSAGRGTAGPGPVSSGLALATSRGLRMVRFMTGQELAPSLLRRMGALVLAQTEGTLDPVRLADFLMTEDAAAGTLGESELEDRYTQERYRSGIMRAFSALADLGAVEDLGDHPPCCAVKPGDLRPTRHVPGLTITGAEQQAGEEEAEVARVEQAVIDTALAWETPRNVDVRLLDRELAARCTGYRSVARAPAATWELLADLHDRGLLDVSAAPSRRLVTGLTVRTPALPDGYLPLLARRGRRAMEELARLKAFFDASTVCAQQVFADYFGVADIPEGCCSTARCRCSACWDTGRPPVEERRPAIAEAFYSPRPREGGRADTSLRNQRVDLQVHRLLQLQPQGVHPRRVWHALRGDESAYNPRSRKMIPLPKAIRDSRHFGGRADLPYVEVGESLKRLAAGGAVVEGPDGLWRAVRPGRRPASAPAEHQEGKA</sequence>
<evidence type="ECO:0000256" key="5">
    <source>
        <dbReference type="ARBA" id="ARBA00023125"/>
    </source>
</evidence>
<feature type="region of interest" description="Disordered" evidence="9">
    <location>
        <begin position="69"/>
        <end position="96"/>
    </location>
</feature>
<keyword evidence="4" id="KW-0067">ATP-binding</keyword>
<evidence type="ECO:0000256" key="4">
    <source>
        <dbReference type="ARBA" id="ARBA00022840"/>
    </source>
</evidence>
<name>A0ABW6TVI5_9ACTN</name>
<dbReference type="SMART" id="SM00479">
    <property type="entry name" value="EXOIII"/>
    <property type="match status" value="1"/>
</dbReference>
<dbReference type="Gene3D" id="3.40.50.300">
    <property type="entry name" value="P-loop containing nucleotide triphosphate hydrolases"/>
    <property type="match status" value="4"/>
</dbReference>
<evidence type="ECO:0000256" key="3">
    <source>
        <dbReference type="ARBA" id="ARBA00022801"/>
    </source>
</evidence>
<evidence type="ECO:0000259" key="11">
    <source>
        <dbReference type="PROSITE" id="PS51193"/>
    </source>
</evidence>
<dbReference type="CDD" id="cd06127">
    <property type="entry name" value="DEDDh"/>
    <property type="match status" value="1"/>
</dbReference>
<dbReference type="EMBL" id="JBIAUT010000001">
    <property type="protein sequence ID" value="MFF4215758.1"/>
    <property type="molecule type" value="Genomic_DNA"/>
</dbReference>
<evidence type="ECO:0000256" key="7">
    <source>
        <dbReference type="ARBA" id="ARBA00034617"/>
    </source>
</evidence>
<keyword evidence="3" id="KW-0378">Hydrolase</keyword>
<dbReference type="Proteomes" id="UP001602123">
    <property type="component" value="Unassembled WGS sequence"/>
</dbReference>
<dbReference type="GO" id="GO:0004386">
    <property type="term" value="F:helicase activity"/>
    <property type="evidence" value="ECO:0007669"/>
    <property type="project" value="UniProtKB-KW"/>
</dbReference>
<keyword evidence="13" id="KW-0347">Helicase</keyword>
<dbReference type="Gene3D" id="3.30.420.10">
    <property type="entry name" value="Ribonuclease H-like superfamily/Ribonuclease H"/>
    <property type="match status" value="1"/>
</dbReference>
<dbReference type="SMART" id="SM00491">
    <property type="entry name" value="HELICc2"/>
    <property type="match status" value="1"/>
</dbReference>
<dbReference type="InterPro" id="IPR014013">
    <property type="entry name" value="Helic_SF1/SF2_ATP-bd_DinG/Rad3"/>
</dbReference>
<proteinExistence type="inferred from homology"/>
<feature type="domain" description="Helicase ATP-binding" evidence="10">
    <location>
        <begin position="1209"/>
        <end position="1391"/>
    </location>
</feature>
<evidence type="ECO:0000256" key="6">
    <source>
        <dbReference type="ARBA" id="ARBA00023235"/>
    </source>
</evidence>
<keyword evidence="14" id="KW-1185">Reference proteome</keyword>
<dbReference type="SUPFAM" id="SSF52540">
    <property type="entry name" value="P-loop containing nucleoside triphosphate hydrolases"/>
    <property type="match status" value="2"/>
</dbReference>
<dbReference type="PROSITE" id="PS51193">
    <property type="entry name" value="HELICASE_ATP_BIND_2"/>
    <property type="match status" value="1"/>
</dbReference>
<organism evidence="13 14">
    <name type="scientific">Streptomyces nondiastaticus</name>
    <dbReference type="NCBI Taxonomy" id="3154512"/>
    <lineage>
        <taxon>Bacteria</taxon>
        <taxon>Bacillati</taxon>
        <taxon>Actinomycetota</taxon>
        <taxon>Actinomycetes</taxon>
        <taxon>Kitasatosporales</taxon>
        <taxon>Streptomycetaceae</taxon>
        <taxon>Streptomyces</taxon>
    </lineage>
</organism>
<evidence type="ECO:0000313" key="14">
    <source>
        <dbReference type="Proteomes" id="UP001602123"/>
    </source>
</evidence>
<evidence type="ECO:0000256" key="8">
    <source>
        <dbReference type="ARBA" id="ARBA00034808"/>
    </source>
</evidence>
<dbReference type="PROSITE" id="PS51192">
    <property type="entry name" value="HELICASE_ATP_BIND_1"/>
    <property type="match status" value="1"/>
</dbReference>
<dbReference type="PANTHER" id="PTHR13710">
    <property type="entry name" value="DNA HELICASE RECQ FAMILY MEMBER"/>
    <property type="match status" value="1"/>
</dbReference>
<dbReference type="InterPro" id="IPR027417">
    <property type="entry name" value="P-loop_NTPase"/>
</dbReference>
<dbReference type="InterPro" id="IPR013520">
    <property type="entry name" value="Ribonucl_H"/>
</dbReference>